<gene>
    <name evidence="3" type="ordered locus">Fleli_1690</name>
</gene>
<keyword evidence="2" id="KW-0472">Membrane</keyword>
<proteinExistence type="predicted"/>
<evidence type="ECO:0000313" key="3">
    <source>
        <dbReference type="EMBL" id="AFM04098.1"/>
    </source>
</evidence>
<dbReference type="AlphaFoldDB" id="I4AJG3"/>
<feature type="coiled-coil region" evidence="1">
    <location>
        <begin position="502"/>
        <end position="594"/>
    </location>
</feature>
<dbReference type="OrthoDB" id="975864at2"/>
<dbReference type="RefSeq" id="WP_014797553.1">
    <property type="nucleotide sequence ID" value="NC_018018.1"/>
</dbReference>
<name>I4AJG3_BERLS</name>
<keyword evidence="2" id="KW-1133">Transmembrane helix</keyword>
<sequence>MNKNKVITYSLLAHINSNRTISNNLFELFVPLVKRAIHYLNEEGISSGQSIIRIKEKFDSLYGFDIPIPVLSNLLQMISDEVNKLEEDSFFLYKDYSFAIKNYIFVEFDEIVEQKKSEILRLEKLFKIFKDESNISDDKYSTIFEFIETNKLSLSKYLGSNKTSQTSNSLFLIEARFVEYFRKIPVVYGIIRNIYIGSIISTYLEFNIEVNNNNIELVFDTNFMIGLYDLNTPESLHTCNQLISISKQLGFKLSILDVTVTEITNLLLGKAEGINNSFIQPRVNPEDIYNACHRRGLDKTDLQRFADNLPEFIESKGIILIPNTLKYQNKAKYSNLYKKLVEVRSSKFAALHDATMFQYVESKRGKIVYNFEDVNCWSVHNSVNNDSDFRFDIQQKQIQSYHIKVDDLLNILWLSNPGFSSLTNVKDLSDFGLNTLISCTISDSLPKARVIRELDENISKYIKDDSITEKDVLRLATRISNRNLTNIEELNKLHEKSNIEFIKKIKEEADLEEKKEEEIKENINKVLEEFSEARNNYDNKFKQIEDKEENFNLVSSSQSEEIKKLKEELKIEENKRLKYENEQLEIKKDKYIEEQVYKWRKNTWIELSIGFLILSVLVIYIMTSNNWSFEELYNAIFIKNNTNDIVVSLTTALSTIYTTFIGKSLWEKYRNHSNINAYKAGLKIPKDL</sequence>
<feature type="transmembrane region" description="Helical" evidence="2">
    <location>
        <begin position="604"/>
        <end position="625"/>
    </location>
</feature>
<dbReference type="PATRIC" id="fig|880071.3.peg.1665"/>
<keyword evidence="4" id="KW-1185">Reference proteome</keyword>
<dbReference type="Proteomes" id="UP000006054">
    <property type="component" value="Chromosome"/>
</dbReference>
<dbReference type="KEGG" id="fli:Fleli_1690"/>
<evidence type="ECO:0000256" key="2">
    <source>
        <dbReference type="SAM" id="Phobius"/>
    </source>
</evidence>
<dbReference type="EMBL" id="CP003345">
    <property type="protein sequence ID" value="AFM04098.1"/>
    <property type="molecule type" value="Genomic_DNA"/>
</dbReference>
<evidence type="ECO:0000313" key="4">
    <source>
        <dbReference type="Proteomes" id="UP000006054"/>
    </source>
</evidence>
<dbReference type="HOGENOM" id="CLU_399956_0_0_10"/>
<reference evidence="4" key="1">
    <citation type="submission" date="2012-06" db="EMBL/GenBank/DDBJ databases">
        <title>The complete genome of Flexibacter litoralis DSM 6794.</title>
        <authorList>
            <person name="Lucas S."/>
            <person name="Copeland A."/>
            <person name="Lapidus A."/>
            <person name="Glavina del Rio T."/>
            <person name="Dalin E."/>
            <person name="Tice H."/>
            <person name="Bruce D."/>
            <person name="Goodwin L."/>
            <person name="Pitluck S."/>
            <person name="Peters L."/>
            <person name="Ovchinnikova G."/>
            <person name="Lu M."/>
            <person name="Kyrpides N."/>
            <person name="Mavromatis K."/>
            <person name="Ivanova N."/>
            <person name="Brettin T."/>
            <person name="Detter J.C."/>
            <person name="Han C."/>
            <person name="Larimer F."/>
            <person name="Land M."/>
            <person name="Hauser L."/>
            <person name="Markowitz V."/>
            <person name="Cheng J.-F."/>
            <person name="Hugenholtz P."/>
            <person name="Woyke T."/>
            <person name="Wu D."/>
            <person name="Spring S."/>
            <person name="Lang E."/>
            <person name="Kopitz M."/>
            <person name="Brambilla E."/>
            <person name="Klenk H.-P."/>
            <person name="Eisen J.A."/>
        </authorList>
    </citation>
    <scope>NUCLEOTIDE SEQUENCE [LARGE SCALE GENOMIC DNA]</scope>
    <source>
        <strain evidence="4">ATCC 23117 / DSM 6794 / NBRC 15988 / NCIMB 1366 / Sio-4</strain>
    </source>
</reference>
<keyword evidence="2" id="KW-0812">Transmembrane</keyword>
<dbReference type="eggNOG" id="ENOG5032XCV">
    <property type="taxonomic scope" value="Bacteria"/>
</dbReference>
<feature type="transmembrane region" description="Helical" evidence="2">
    <location>
        <begin position="645"/>
        <end position="666"/>
    </location>
</feature>
<protein>
    <submittedName>
        <fullName evidence="3">Uncharacterized protein</fullName>
    </submittedName>
</protein>
<evidence type="ECO:0000256" key="1">
    <source>
        <dbReference type="SAM" id="Coils"/>
    </source>
</evidence>
<organism evidence="3 4">
    <name type="scientific">Bernardetia litoralis (strain ATCC 23117 / DSM 6794 / NBRC 15988 / NCIMB 1366 / Fx l1 / Sio-4)</name>
    <name type="common">Flexibacter litoralis</name>
    <dbReference type="NCBI Taxonomy" id="880071"/>
    <lineage>
        <taxon>Bacteria</taxon>
        <taxon>Pseudomonadati</taxon>
        <taxon>Bacteroidota</taxon>
        <taxon>Cytophagia</taxon>
        <taxon>Cytophagales</taxon>
        <taxon>Bernardetiaceae</taxon>
        <taxon>Bernardetia</taxon>
    </lineage>
</organism>
<accession>I4AJG3</accession>
<keyword evidence="1" id="KW-0175">Coiled coil</keyword>